<dbReference type="GO" id="GO:0005829">
    <property type="term" value="C:cytosol"/>
    <property type="evidence" value="ECO:0007669"/>
    <property type="project" value="TreeGrafter"/>
</dbReference>
<evidence type="ECO:0000313" key="5">
    <source>
        <dbReference type="EMBL" id="TEU30201.1"/>
    </source>
</evidence>
<dbReference type="Proteomes" id="UP000297834">
    <property type="component" value="Unassembled WGS sequence"/>
</dbReference>
<dbReference type="PROSITE" id="PS50862">
    <property type="entry name" value="AA_TRNA_LIGASE_II"/>
    <property type="match status" value="1"/>
</dbReference>
<keyword evidence="1" id="KW-0436">Ligase</keyword>
<sequence>MNTSTSQQSDRLQAIRARAILYQHIREFFGQRQVLEVETPILQATAHSDNRAMIVQQHITGEHSSDPQISLQTSPALAMQQLLACGCGAIYQICKVFQHTNNVHEHKRKHSSEFSMLAWYTPDATFTQLMQDSQDLLAHVFGYEFDIETISYQDIFARRLDMNPHQADLKQLKNLARRVGLNINYGEDRLAWLDGLFCHFVEPTLGYNQPMFLTDFPVEKTAAAQTDINDDDMAVAAKFNLYIDGLKLVSGQVTQAEQVIENQQTILKQGRIFFGLDRLLMLLMDKHRIDQVMSFSSPMR</sequence>
<protein>
    <submittedName>
        <fullName evidence="5">EF-P lysine aminoacylase GenX</fullName>
    </submittedName>
</protein>
<evidence type="ECO:0000256" key="3">
    <source>
        <dbReference type="ARBA" id="ARBA00022840"/>
    </source>
</evidence>
<dbReference type="RefSeq" id="WP_134243525.1">
    <property type="nucleotide sequence ID" value="NZ_SNTY01000011.1"/>
</dbReference>
<dbReference type="GO" id="GO:0006430">
    <property type="term" value="P:lysyl-tRNA aminoacylation"/>
    <property type="evidence" value="ECO:0007669"/>
    <property type="project" value="TreeGrafter"/>
</dbReference>
<dbReference type="STRING" id="1120977.GCA_000619845_01176"/>
<accession>A0A4Y7XEJ0</accession>
<dbReference type="AlphaFoldDB" id="A0A4Y7XEJ0"/>
<dbReference type="GO" id="GO:0000049">
    <property type="term" value="F:tRNA binding"/>
    <property type="evidence" value="ECO:0007669"/>
    <property type="project" value="TreeGrafter"/>
</dbReference>
<keyword evidence="3" id="KW-0067">ATP-binding</keyword>
<reference evidence="5 6" key="1">
    <citation type="submission" date="2019-03" db="EMBL/GenBank/DDBJ databases">
        <title>Alkanindiges illinoisensis: a potential pathogenic isolated from ascites of a gastric cancer patient with abdominal metastasis.</title>
        <authorList>
            <person name="Hu X."/>
            <person name="Yang B."/>
            <person name="Yan X."/>
            <person name="Lin L."/>
            <person name="Zhao H."/>
            <person name="Zhou F."/>
            <person name="Su B."/>
            <person name="Chen J."/>
            <person name="Rui Y."/>
            <person name="Wang Q."/>
            <person name="Zheng L."/>
        </authorList>
    </citation>
    <scope>NUCLEOTIDE SEQUENCE [LARGE SCALE GENOMIC DNA]</scope>
    <source>
        <strain evidence="5 6">NFYY 23406</strain>
    </source>
</reference>
<dbReference type="OrthoDB" id="9802326at2"/>
<evidence type="ECO:0000256" key="1">
    <source>
        <dbReference type="ARBA" id="ARBA00022598"/>
    </source>
</evidence>
<dbReference type="EMBL" id="SNTY01000011">
    <property type="protein sequence ID" value="TEU30201.1"/>
    <property type="molecule type" value="Genomic_DNA"/>
</dbReference>
<comment type="caution">
    <text evidence="5">The sequence shown here is derived from an EMBL/GenBank/DDBJ whole genome shotgun (WGS) entry which is preliminary data.</text>
</comment>
<dbReference type="Pfam" id="PF00152">
    <property type="entry name" value="tRNA-synt_2"/>
    <property type="match status" value="1"/>
</dbReference>
<dbReference type="GO" id="GO:0005524">
    <property type="term" value="F:ATP binding"/>
    <property type="evidence" value="ECO:0007669"/>
    <property type="project" value="InterPro"/>
</dbReference>
<keyword evidence="6" id="KW-1185">Reference proteome</keyword>
<dbReference type="PANTHER" id="PTHR42918">
    <property type="entry name" value="LYSYL-TRNA SYNTHETASE"/>
    <property type="match status" value="1"/>
</dbReference>
<dbReference type="PANTHER" id="PTHR42918:SF6">
    <property type="entry name" value="ELONGATION FACTOR P--(R)-BETA-LYSINE LIGASE"/>
    <property type="match status" value="1"/>
</dbReference>
<evidence type="ECO:0000313" key="6">
    <source>
        <dbReference type="Proteomes" id="UP000297834"/>
    </source>
</evidence>
<proteinExistence type="predicted"/>
<dbReference type="InterPro" id="IPR006195">
    <property type="entry name" value="aa-tRNA-synth_II"/>
</dbReference>
<evidence type="ECO:0000256" key="2">
    <source>
        <dbReference type="ARBA" id="ARBA00022741"/>
    </source>
</evidence>
<evidence type="ECO:0000259" key="4">
    <source>
        <dbReference type="PROSITE" id="PS50862"/>
    </source>
</evidence>
<gene>
    <name evidence="5" type="ORF">E2B99_03160</name>
</gene>
<organism evidence="5 6">
    <name type="scientific">Alkanindiges illinoisensis</name>
    <dbReference type="NCBI Taxonomy" id="197183"/>
    <lineage>
        <taxon>Bacteria</taxon>
        <taxon>Pseudomonadati</taxon>
        <taxon>Pseudomonadota</taxon>
        <taxon>Gammaproteobacteria</taxon>
        <taxon>Moraxellales</taxon>
        <taxon>Moraxellaceae</taxon>
        <taxon>Alkanindiges</taxon>
    </lineage>
</organism>
<name>A0A4Y7XEJ0_9GAMM</name>
<dbReference type="GO" id="GO:0004824">
    <property type="term" value="F:lysine-tRNA ligase activity"/>
    <property type="evidence" value="ECO:0007669"/>
    <property type="project" value="TreeGrafter"/>
</dbReference>
<dbReference type="Gene3D" id="3.30.930.10">
    <property type="entry name" value="Bira Bifunctional Protein, Domain 2"/>
    <property type="match status" value="1"/>
</dbReference>
<dbReference type="InterPro" id="IPR004364">
    <property type="entry name" value="Aa-tRNA-synt_II"/>
</dbReference>
<keyword evidence="2" id="KW-0547">Nucleotide-binding</keyword>
<dbReference type="InterPro" id="IPR045864">
    <property type="entry name" value="aa-tRNA-synth_II/BPL/LPL"/>
</dbReference>
<feature type="domain" description="Aminoacyl-transfer RNA synthetases class-II family profile" evidence="4">
    <location>
        <begin position="21"/>
        <end position="298"/>
    </location>
</feature>
<dbReference type="SUPFAM" id="SSF55681">
    <property type="entry name" value="Class II aaRS and biotin synthetases"/>
    <property type="match status" value="1"/>
</dbReference>